<dbReference type="InParanoid" id="M4D0U5"/>
<evidence type="ECO:0000313" key="2">
    <source>
        <dbReference type="Proteomes" id="UP000011750"/>
    </source>
</evidence>
<name>M4D0U5_BRACM</name>
<sequence>MGCCSCLQFDGSVRLDEISIVDEALRWLCYGDEGGGSDFKINFCMGGLVIRMRSRFGRGILSVGRISGVGGLRLWEAVDPLSPSSPAYCLQEGIAPIASSFAGFSPATLIGRPFTSLALSLTERRRASSLAPEEDDGSAS</sequence>
<reference evidence="1 2" key="2">
    <citation type="journal article" date="2018" name="Hortic Res">
        <title>Improved Brassica rapa reference genome by single-molecule sequencing and chromosome conformation capture technologies.</title>
        <authorList>
            <person name="Zhang L."/>
            <person name="Cai X."/>
            <person name="Wu J."/>
            <person name="Liu M."/>
            <person name="Grob S."/>
            <person name="Cheng F."/>
            <person name="Liang J."/>
            <person name="Cai C."/>
            <person name="Liu Z."/>
            <person name="Liu B."/>
            <person name="Wang F."/>
            <person name="Li S."/>
            <person name="Liu F."/>
            <person name="Li X."/>
            <person name="Cheng L."/>
            <person name="Yang W."/>
            <person name="Li M.H."/>
            <person name="Grossniklaus U."/>
            <person name="Zheng H."/>
            <person name="Wang X."/>
        </authorList>
    </citation>
    <scope>NUCLEOTIDE SEQUENCE [LARGE SCALE GENOMIC DNA]</scope>
    <source>
        <strain evidence="1 2">cv. Chiifu-401-42</strain>
    </source>
</reference>
<reference evidence="1 2" key="1">
    <citation type="journal article" date="2011" name="Nat. Genet.">
        <title>The genome of the mesopolyploid crop species Brassica rapa.</title>
        <authorList>
            <consortium name="Brassica rapa Genome Sequencing Project Consortium"/>
            <person name="Wang X."/>
            <person name="Wang H."/>
            <person name="Wang J."/>
            <person name="Sun R."/>
            <person name="Wu J."/>
            <person name="Liu S."/>
            <person name="Bai Y."/>
            <person name="Mun J.H."/>
            <person name="Bancroft I."/>
            <person name="Cheng F."/>
            <person name="Huang S."/>
            <person name="Li X."/>
            <person name="Hua W."/>
            <person name="Wang J."/>
            <person name="Wang X."/>
            <person name="Freeling M."/>
            <person name="Pires J.C."/>
            <person name="Paterson A.H."/>
            <person name="Chalhoub B."/>
            <person name="Wang B."/>
            <person name="Hayward A."/>
            <person name="Sharpe A.G."/>
            <person name="Park B.S."/>
            <person name="Weisshaar B."/>
            <person name="Liu B."/>
            <person name="Li B."/>
            <person name="Liu B."/>
            <person name="Tong C."/>
            <person name="Song C."/>
            <person name="Duran C."/>
            <person name="Peng C."/>
            <person name="Geng C."/>
            <person name="Koh C."/>
            <person name="Lin C."/>
            <person name="Edwards D."/>
            <person name="Mu D."/>
            <person name="Shen D."/>
            <person name="Soumpourou E."/>
            <person name="Li F."/>
            <person name="Fraser F."/>
            <person name="Conant G."/>
            <person name="Lassalle G."/>
            <person name="King G.J."/>
            <person name="Bonnema G."/>
            <person name="Tang H."/>
            <person name="Wang H."/>
            <person name="Belcram H."/>
            <person name="Zhou H."/>
            <person name="Hirakawa H."/>
            <person name="Abe H."/>
            <person name="Guo H."/>
            <person name="Wang H."/>
            <person name="Jin H."/>
            <person name="Parkin I.A."/>
            <person name="Batley J."/>
            <person name="Kim J.S."/>
            <person name="Just J."/>
            <person name="Li J."/>
            <person name="Xu J."/>
            <person name="Deng J."/>
            <person name="Kim J.A."/>
            <person name="Li J."/>
            <person name="Yu J."/>
            <person name="Meng J."/>
            <person name="Wang J."/>
            <person name="Min J."/>
            <person name="Poulain J."/>
            <person name="Wang J."/>
            <person name="Hatakeyama K."/>
            <person name="Wu K."/>
            <person name="Wang L."/>
            <person name="Fang L."/>
            <person name="Trick M."/>
            <person name="Links M.G."/>
            <person name="Zhao M."/>
            <person name="Jin M."/>
            <person name="Ramchiary N."/>
            <person name="Drou N."/>
            <person name="Berkman P.J."/>
            <person name="Cai Q."/>
            <person name="Huang Q."/>
            <person name="Li R."/>
            <person name="Tabata S."/>
            <person name="Cheng S."/>
            <person name="Zhang S."/>
            <person name="Zhang S."/>
            <person name="Huang S."/>
            <person name="Sato S."/>
            <person name="Sun S."/>
            <person name="Kwon S.J."/>
            <person name="Choi S.R."/>
            <person name="Lee T.H."/>
            <person name="Fan W."/>
            <person name="Zhao X."/>
            <person name="Tan X."/>
            <person name="Xu X."/>
            <person name="Wang Y."/>
            <person name="Qiu Y."/>
            <person name="Yin Y."/>
            <person name="Li Y."/>
            <person name="Du Y."/>
            <person name="Liao Y."/>
            <person name="Lim Y."/>
            <person name="Narusaka Y."/>
            <person name="Wang Y."/>
            <person name="Wang Z."/>
            <person name="Li Z."/>
            <person name="Wang Z."/>
            <person name="Xiong Z."/>
            <person name="Zhang Z."/>
        </authorList>
    </citation>
    <scope>NUCLEOTIDE SEQUENCE [LARGE SCALE GENOMIC DNA]</scope>
    <source>
        <strain evidence="1 2">cv. Chiifu-401-42</strain>
    </source>
</reference>
<accession>M4D0U5</accession>
<proteinExistence type="predicted"/>
<evidence type="ECO:0000313" key="1">
    <source>
        <dbReference type="EnsemblPlants" id="Bra010094.1-P"/>
    </source>
</evidence>
<dbReference type="Gramene" id="Bra010094.1">
    <property type="protein sequence ID" value="Bra010094.1-P"/>
    <property type="gene ID" value="Bra010094"/>
</dbReference>
<keyword evidence="2" id="KW-1185">Reference proteome</keyword>
<reference evidence="1" key="3">
    <citation type="submission" date="2023-03" db="UniProtKB">
        <authorList>
            <consortium name="EnsemblPlants"/>
        </authorList>
    </citation>
    <scope>IDENTIFICATION</scope>
    <source>
        <strain evidence="1">cv. Chiifu-401-42</strain>
    </source>
</reference>
<dbReference type="Proteomes" id="UP000011750">
    <property type="component" value="Chromosome A06"/>
</dbReference>
<dbReference type="AlphaFoldDB" id="M4D0U5"/>
<dbReference type="EnsemblPlants" id="Bra010094.1">
    <property type="protein sequence ID" value="Bra010094.1-P"/>
    <property type="gene ID" value="Bra010094"/>
</dbReference>
<organism evidence="1 2">
    <name type="scientific">Brassica campestris</name>
    <name type="common">Field mustard</name>
    <dbReference type="NCBI Taxonomy" id="3711"/>
    <lineage>
        <taxon>Eukaryota</taxon>
        <taxon>Viridiplantae</taxon>
        <taxon>Streptophyta</taxon>
        <taxon>Embryophyta</taxon>
        <taxon>Tracheophyta</taxon>
        <taxon>Spermatophyta</taxon>
        <taxon>Magnoliopsida</taxon>
        <taxon>eudicotyledons</taxon>
        <taxon>Gunneridae</taxon>
        <taxon>Pentapetalae</taxon>
        <taxon>rosids</taxon>
        <taxon>malvids</taxon>
        <taxon>Brassicales</taxon>
        <taxon>Brassicaceae</taxon>
        <taxon>Brassiceae</taxon>
        <taxon>Brassica</taxon>
    </lineage>
</organism>
<protein>
    <submittedName>
        <fullName evidence="1">Uncharacterized protein</fullName>
    </submittedName>
</protein>
<dbReference type="HOGENOM" id="CLU_1837938_0_0_1"/>